<accession>A0ABT4XWV1</accession>
<dbReference type="Gene3D" id="3.40.50.300">
    <property type="entry name" value="P-loop containing nucleotide triphosphate hydrolases"/>
    <property type="match status" value="1"/>
</dbReference>
<organism evidence="1 2">
    <name type="scientific">Thalassococcus lentus</name>
    <dbReference type="NCBI Taxonomy" id="1210524"/>
    <lineage>
        <taxon>Bacteria</taxon>
        <taxon>Pseudomonadati</taxon>
        <taxon>Pseudomonadota</taxon>
        <taxon>Alphaproteobacteria</taxon>
        <taxon>Rhodobacterales</taxon>
        <taxon>Roseobacteraceae</taxon>
        <taxon>Thalassococcus</taxon>
    </lineage>
</organism>
<dbReference type="RefSeq" id="WP_271433777.1">
    <property type="nucleotide sequence ID" value="NZ_JAQIOY010000009.1"/>
</dbReference>
<protein>
    <recommendedName>
        <fullName evidence="3">Protein ImuA</fullName>
    </recommendedName>
</protein>
<evidence type="ECO:0008006" key="3">
    <source>
        <dbReference type="Google" id="ProtNLM"/>
    </source>
</evidence>
<proteinExistence type="predicted"/>
<reference evidence="1 2" key="1">
    <citation type="submission" date="2023-01" db="EMBL/GenBank/DDBJ databases">
        <title>Thalassococcus onchidii sp. nov., isolated from a marine invertebrate from the South China Sea.</title>
        <authorList>
            <person name="Xu S."/>
            <person name="Liu Z."/>
            <person name="Xu Y."/>
        </authorList>
    </citation>
    <scope>NUCLEOTIDE SEQUENCE [LARGE SCALE GENOMIC DNA]</scope>
    <source>
        <strain evidence="1 2">KCTC 32084</strain>
    </source>
</reference>
<evidence type="ECO:0000313" key="1">
    <source>
        <dbReference type="EMBL" id="MDA7426421.1"/>
    </source>
</evidence>
<evidence type="ECO:0000313" key="2">
    <source>
        <dbReference type="Proteomes" id="UP001210720"/>
    </source>
</evidence>
<gene>
    <name evidence="1" type="ORF">PFY00_16930</name>
</gene>
<dbReference type="SUPFAM" id="SSF52540">
    <property type="entry name" value="P-loop containing nucleoside triphosphate hydrolases"/>
    <property type="match status" value="1"/>
</dbReference>
<comment type="caution">
    <text evidence="1">The sequence shown here is derived from an EMBL/GenBank/DDBJ whole genome shotgun (WGS) entry which is preliminary data.</text>
</comment>
<dbReference type="EMBL" id="JAQIOY010000009">
    <property type="protein sequence ID" value="MDA7426421.1"/>
    <property type="molecule type" value="Genomic_DNA"/>
</dbReference>
<dbReference type="InterPro" id="IPR027417">
    <property type="entry name" value="P-loop_NTPase"/>
</dbReference>
<sequence length="207" mass="22435">MPVHHPLLGRRSHQVGPCVTLWKQAQLAYGRAHELCGRARRTLALQVAAQVAQGGGPVLWIAPDWCSDPLHGPGMIGLLAPQDVIFVSPKRAEDLLWATEEALRSGAVSVVVADLPEPPPLTPVRRLHLAAETGGTLSGRAPLALLLTPGQGGAPGVETRWSLEPAHQPGRDRWHLTRLRARMAPPCEWWLEENDLHPMKADALAAE</sequence>
<keyword evidence="2" id="KW-1185">Reference proteome</keyword>
<dbReference type="Proteomes" id="UP001210720">
    <property type="component" value="Unassembled WGS sequence"/>
</dbReference>
<name>A0ABT4XWV1_9RHOB</name>